<feature type="transmembrane region" description="Helical" evidence="1">
    <location>
        <begin position="109"/>
        <end position="128"/>
    </location>
</feature>
<dbReference type="PANTHER" id="PTHR41710">
    <property type="entry name" value="GLYCOSYL TRANSFERASE, FAMILY 39"/>
    <property type="match status" value="1"/>
</dbReference>
<dbReference type="AlphaFoldDB" id="A0A6C2UCH0"/>
<proteinExistence type="predicted"/>
<evidence type="ECO:0000256" key="1">
    <source>
        <dbReference type="SAM" id="Phobius"/>
    </source>
</evidence>
<feature type="transmembrane region" description="Helical" evidence="1">
    <location>
        <begin position="359"/>
        <end position="379"/>
    </location>
</feature>
<dbReference type="NCBIfam" id="TIGR03663">
    <property type="entry name" value="flippase activity-associated protein Agl23"/>
    <property type="match status" value="1"/>
</dbReference>
<feature type="transmembrane region" description="Helical" evidence="1">
    <location>
        <begin position="84"/>
        <end position="103"/>
    </location>
</feature>
<feature type="transmembrane region" description="Helical" evidence="1">
    <location>
        <begin position="207"/>
        <end position="225"/>
    </location>
</feature>
<organism evidence="3 4">
    <name type="scientific">Pontiella desulfatans</name>
    <dbReference type="NCBI Taxonomy" id="2750659"/>
    <lineage>
        <taxon>Bacteria</taxon>
        <taxon>Pseudomonadati</taxon>
        <taxon>Kiritimatiellota</taxon>
        <taxon>Kiritimatiellia</taxon>
        <taxon>Kiritimatiellales</taxon>
        <taxon>Pontiellaceae</taxon>
        <taxon>Pontiella</taxon>
    </lineage>
</organism>
<feature type="transmembrane region" description="Helical" evidence="1">
    <location>
        <begin position="272"/>
        <end position="290"/>
    </location>
</feature>
<dbReference type="Proteomes" id="UP000366872">
    <property type="component" value="Unassembled WGS sequence"/>
</dbReference>
<feature type="transmembrane region" description="Helical" evidence="1">
    <location>
        <begin position="135"/>
        <end position="152"/>
    </location>
</feature>
<dbReference type="InterPro" id="IPR038731">
    <property type="entry name" value="RgtA/B/C-like"/>
</dbReference>
<keyword evidence="1" id="KW-0472">Membrane</keyword>
<keyword evidence="1" id="KW-0812">Transmembrane</keyword>
<feature type="transmembrane region" description="Helical" evidence="1">
    <location>
        <begin position="302"/>
        <end position="322"/>
    </location>
</feature>
<reference evidence="3 4" key="1">
    <citation type="submission" date="2019-04" db="EMBL/GenBank/DDBJ databases">
        <authorList>
            <person name="Van Vliet M D."/>
        </authorList>
    </citation>
    <scope>NUCLEOTIDE SEQUENCE [LARGE SCALE GENOMIC DNA]</scope>
    <source>
        <strain evidence="3 4">F1</strain>
    </source>
</reference>
<dbReference type="Pfam" id="PF13231">
    <property type="entry name" value="PMT_2"/>
    <property type="match status" value="1"/>
</dbReference>
<keyword evidence="4" id="KW-1185">Reference proteome</keyword>
<accession>A0A6C2UCH0</accession>
<sequence length="511" mass="56868">MKWMPIAFLLILVAGFSLRAPRLAERPLHHDEANQAYRFGMLLEDGTYEYDSNDHHGPTLYYLTLPIAWLTGVESFLDSNETTYRYLPVVFGMLLILAIPLLRSGIGCIAVLATALFTAISPGLAYYSRFYIQEILLVFFTLLTVAAGWLSVKSGSRTWAMVCGLAAGLMFATKETAIIAYAAMLGAGLLCALVARRVHLPIKNMILAALCAFFISTVLFSSFLTNLDGPLQSILAYKGYFARGTGVETEHIHAWDFYLKMLVRYHFDGGPAWSEGLALGLGLVGCGFIVRNKLPANCDPGLARFLMFYTLLLTAAYSVISYKTPWCILSFLHGWIILAGIGVASVLEWCKRTVTLRRASIACQLTVLGLLAYPTYATYQLAHRTVYRFAADYRNPYVYAHTAPDFKNLVKRVGEIAAVSPKGKNIYIQVIAEPETTWPLPFYLREYPNIGYWVDAASVPRAPKPDLIISGTGFEPDPGEFLSEYYGLRADSLLAIHINSKLWNAFLETRK</sequence>
<protein>
    <recommendedName>
        <fullName evidence="2">Glycosyltransferase RgtA/B/C/D-like domain-containing protein</fullName>
    </recommendedName>
</protein>
<feature type="domain" description="Glycosyltransferase RgtA/B/C/D-like" evidence="2">
    <location>
        <begin position="69"/>
        <end position="219"/>
    </location>
</feature>
<dbReference type="InterPro" id="IPR019962">
    <property type="entry name" value="CHP03663"/>
</dbReference>
<evidence type="ECO:0000313" key="3">
    <source>
        <dbReference type="EMBL" id="VGO17892.1"/>
    </source>
</evidence>
<dbReference type="EMBL" id="CAAHFG010000005">
    <property type="protein sequence ID" value="VGO17892.1"/>
    <property type="molecule type" value="Genomic_DNA"/>
</dbReference>
<feature type="transmembrane region" description="Helical" evidence="1">
    <location>
        <begin position="178"/>
        <end position="195"/>
    </location>
</feature>
<feature type="transmembrane region" description="Helical" evidence="1">
    <location>
        <begin position="59"/>
        <end position="77"/>
    </location>
</feature>
<name>A0A6C2UCH0_PONDE</name>
<evidence type="ECO:0000259" key="2">
    <source>
        <dbReference type="Pfam" id="PF13231"/>
    </source>
</evidence>
<evidence type="ECO:0000313" key="4">
    <source>
        <dbReference type="Proteomes" id="UP000366872"/>
    </source>
</evidence>
<dbReference type="RefSeq" id="WP_136083353.1">
    <property type="nucleotide sequence ID" value="NZ_CAAHFG010000005.1"/>
</dbReference>
<gene>
    <name evidence="3" type="ORF">PDESU_06494</name>
</gene>
<feature type="transmembrane region" description="Helical" evidence="1">
    <location>
        <begin position="328"/>
        <end position="347"/>
    </location>
</feature>
<keyword evidence="1" id="KW-1133">Transmembrane helix</keyword>
<dbReference type="PANTHER" id="PTHR41710:SF2">
    <property type="entry name" value="GLYCOSYL TRANSFERASE FAMILY 39_83 DOMAIN-CONTAINING PROTEIN"/>
    <property type="match status" value="1"/>
</dbReference>